<dbReference type="Proteomes" id="UP000610456">
    <property type="component" value="Unassembled WGS sequence"/>
</dbReference>
<evidence type="ECO:0000313" key="3">
    <source>
        <dbReference type="Proteomes" id="UP000610456"/>
    </source>
</evidence>
<name>A0A918SK73_9FLAO</name>
<feature type="chain" id="PRO_5037688663" evidence="1">
    <location>
        <begin position="25"/>
        <end position="166"/>
    </location>
</feature>
<protein>
    <submittedName>
        <fullName evidence="2">Uncharacterized protein</fullName>
    </submittedName>
</protein>
<comment type="caution">
    <text evidence="2">The sequence shown here is derived from an EMBL/GenBank/DDBJ whole genome shotgun (WGS) entry which is preliminary data.</text>
</comment>
<reference evidence="2" key="1">
    <citation type="journal article" date="2014" name="Int. J. Syst. Evol. Microbiol.">
        <title>Complete genome sequence of Corynebacterium casei LMG S-19264T (=DSM 44701T), isolated from a smear-ripened cheese.</title>
        <authorList>
            <consortium name="US DOE Joint Genome Institute (JGI-PGF)"/>
            <person name="Walter F."/>
            <person name="Albersmeier A."/>
            <person name="Kalinowski J."/>
            <person name="Ruckert C."/>
        </authorList>
    </citation>
    <scope>NUCLEOTIDE SEQUENCE</scope>
    <source>
        <strain evidence="2">KCTC 12719</strain>
    </source>
</reference>
<keyword evidence="3" id="KW-1185">Reference proteome</keyword>
<accession>A0A918SK73</accession>
<organism evidence="2 3">
    <name type="scientific">Salinimicrobium marinum</name>
    <dbReference type="NCBI Taxonomy" id="680283"/>
    <lineage>
        <taxon>Bacteria</taxon>
        <taxon>Pseudomonadati</taxon>
        <taxon>Bacteroidota</taxon>
        <taxon>Flavobacteriia</taxon>
        <taxon>Flavobacteriales</taxon>
        <taxon>Flavobacteriaceae</taxon>
        <taxon>Salinimicrobium</taxon>
    </lineage>
</organism>
<gene>
    <name evidence="2" type="ORF">GCM10007103_33680</name>
</gene>
<feature type="signal peptide" evidence="1">
    <location>
        <begin position="1"/>
        <end position="24"/>
    </location>
</feature>
<dbReference type="RefSeq" id="WP_189606231.1">
    <property type="nucleotide sequence ID" value="NZ_BMXB01000022.1"/>
</dbReference>
<dbReference type="AlphaFoldDB" id="A0A918SK73"/>
<dbReference type="EMBL" id="BMXB01000022">
    <property type="protein sequence ID" value="GHA50130.1"/>
    <property type="molecule type" value="Genomic_DNA"/>
</dbReference>
<evidence type="ECO:0000256" key="1">
    <source>
        <dbReference type="SAM" id="SignalP"/>
    </source>
</evidence>
<reference evidence="2" key="2">
    <citation type="submission" date="2020-09" db="EMBL/GenBank/DDBJ databases">
        <authorList>
            <person name="Sun Q."/>
            <person name="Kim S."/>
        </authorList>
    </citation>
    <scope>NUCLEOTIDE SEQUENCE</scope>
    <source>
        <strain evidence="2">KCTC 12719</strain>
    </source>
</reference>
<evidence type="ECO:0000313" key="2">
    <source>
        <dbReference type="EMBL" id="GHA50130.1"/>
    </source>
</evidence>
<sequence length="166" mass="18575">MNIKLTCIIGILNLFLFSPANSFAQNKVIHLNDLIQSPDNYSETFTLNESEEINSLVYDIHPTVFISDAEIKTFGQEAPVKAEFHAANYTLLQTTNQNYNAVKLLTIKINKAADLNATIDAATLTAFRSLKYILIECSFDCNSTAIQNLFSNLEDILVFYIIATPE</sequence>
<proteinExistence type="predicted"/>
<keyword evidence="1" id="KW-0732">Signal</keyword>